<dbReference type="InterPro" id="IPR007197">
    <property type="entry name" value="rSAM"/>
</dbReference>
<evidence type="ECO:0000256" key="5">
    <source>
        <dbReference type="ARBA" id="ARBA00023002"/>
    </source>
</evidence>
<dbReference type="Pfam" id="PF04055">
    <property type="entry name" value="Radical_SAM"/>
    <property type="match status" value="1"/>
</dbReference>
<dbReference type="InterPro" id="IPR058240">
    <property type="entry name" value="rSAM_sf"/>
</dbReference>
<comment type="caution">
    <text evidence="9">The sequence shown here is derived from an EMBL/GenBank/DDBJ whole genome shotgun (WGS) entry which is preliminary data.</text>
</comment>
<dbReference type="GO" id="GO:0016491">
    <property type="term" value="F:oxidoreductase activity"/>
    <property type="evidence" value="ECO:0007669"/>
    <property type="project" value="UniProtKB-KW"/>
</dbReference>
<dbReference type="PANTHER" id="PTHR11228:SF7">
    <property type="entry name" value="PQQA PEPTIDE CYCLASE"/>
    <property type="match status" value="1"/>
</dbReference>
<keyword evidence="10" id="KW-1185">Reference proteome</keyword>
<keyword evidence="6" id="KW-0408">Iron</keyword>
<feature type="domain" description="Radical SAM core" evidence="8">
    <location>
        <begin position="58"/>
        <end position="261"/>
    </location>
</feature>
<evidence type="ECO:0000256" key="7">
    <source>
        <dbReference type="ARBA" id="ARBA00023014"/>
    </source>
</evidence>
<dbReference type="InterPro" id="IPR013785">
    <property type="entry name" value="Aldolase_TIM"/>
</dbReference>
<keyword evidence="3" id="KW-0949">S-adenosyl-L-methionine</keyword>
<keyword evidence="5" id="KW-0560">Oxidoreductase</keyword>
<dbReference type="AlphaFoldDB" id="A0A3N0ANJ2"/>
<evidence type="ECO:0000259" key="8">
    <source>
        <dbReference type="PROSITE" id="PS51918"/>
    </source>
</evidence>
<proteinExistence type="predicted"/>
<keyword evidence="7" id="KW-0411">Iron-sulfur</keyword>
<dbReference type="EMBL" id="QICA01000023">
    <property type="protein sequence ID" value="RNL36404.1"/>
    <property type="molecule type" value="Genomic_DNA"/>
</dbReference>
<dbReference type="SUPFAM" id="SSF102114">
    <property type="entry name" value="Radical SAM enzymes"/>
    <property type="match status" value="1"/>
</dbReference>
<dbReference type="PANTHER" id="PTHR11228">
    <property type="entry name" value="RADICAL SAM DOMAIN PROTEIN"/>
    <property type="match status" value="1"/>
</dbReference>
<name>A0A3N0ANJ2_9ACTN</name>
<dbReference type="InterPro" id="IPR050377">
    <property type="entry name" value="Radical_SAM_PqqE_MftC-like"/>
</dbReference>
<dbReference type="GO" id="GO:0046872">
    <property type="term" value="F:metal ion binding"/>
    <property type="evidence" value="ECO:0007669"/>
    <property type="project" value="UniProtKB-KW"/>
</dbReference>
<evidence type="ECO:0000313" key="9">
    <source>
        <dbReference type="EMBL" id="RNL36404.1"/>
    </source>
</evidence>
<evidence type="ECO:0000256" key="1">
    <source>
        <dbReference type="ARBA" id="ARBA00001966"/>
    </source>
</evidence>
<dbReference type="RefSeq" id="WP_117285057.1">
    <property type="nucleotide sequence ID" value="NZ_QICA01000023.1"/>
</dbReference>
<dbReference type="Proteomes" id="UP000278327">
    <property type="component" value="Unassembled WGS sequence"/>
</dbReference>
<gene>
    <name evidence="9" type="ORF">DMP10_10910</name>
</gene>
<organism evidence="9 10">
    <name type="scientific">Adlercreutzia equolifaciens subsp. celatus DSM 18785</name>
    <dbReference type="NCBI Taxonomy" id="1121021"/>
    <lineage>
        <taxon>Bacteria</taxon>
        <taxon>Bacillati</taxon>
        <taxon>Actinomycetota</taxon>
        <taxon>Coriobacteriia</taxon>
        <taxon>Eggerthellales</taxon>
        <taxon>Eggerthellaceae</taxon>
        <taxon>Adlercreutzia</taxon>
    </lineage>
</organism>
<dbReference type="PROSITE" id="PS01305">
    <property type="entry name" value="MOAA_NIFB_PQQE"/>
    <property type="match status" value="1"/>
</dbReference>
<sequence>MLVKRHIQNFAYWVDIARSNEIEIEIEIEIEKEYAPLLAKGEIGFEQLLHHAADNLRGHRALSVFWQLTRRCNFSCPFCYIRDNSQRQLEATYEEIEELIDCLLEEGLAKVVLTGGECLLSEHFDHLYSRLKSEGVLVTIYTNGSLFNESRKDLFRKLPPYSVEVTLYDCDATSQPFATIEWLIEAGIPVLCKFTATKSNIDHLGAVRQWCDEHQVDLRLDGRLFNGDNGIDAQVLSLEEPTLIALEKDQMGAVSLDRSPLESHARKALGCAAAKYGAYVSPEFKLGLCCDYPLLWDMRQEGVRNALCLLHDFVDREKEASLVGCSGCEAQILCEMCAAKAESIKSNDKTMYRVPLGYCDEVRTRYLSLIG</sequence>
<comment type="cofactor">
    <cofactor evidence="1">
        <name>[4Fe-4S] cluster</name>
        <dbReference type="ChEBI" id="CHEBI:49883"/>
    </cofactor>
</comment>
<dbReference type="SFLD" id="SFLDG01067">
    <property type="entry name" value="SPASM/twitch_domain_containing"/>
    <property type="match status" value="1"/>
</dbReference>
<dbReference type="GO" id="GO:0051539">
    <property type="term" value="F:4 iron, 4 sulfur cluster binding"/>
    <property type="evidence" value="ECO:0007669"/>
    <property type="project" value="UniProtKB-KW"/>
</dbReference>
<evidence type="ECO:0000256" key="3">
    <source>
        <dbReference type="ARBA" id="ARBA00022691"/>
    </source>
</evidence>
<dbReference type="Gene3D" id="3.20.20.70">
    <property type="entry name" value="Aldolase class I"/>
    <property type="match status" value="1"/>
</dbReference>
<dbReference type="InterPro" id="IPR000385">
    <property type="entry name" value="MoaA_NifB_PqqE_Fe-S-bd_CS"/>
</dbReference>
<evidence type="ECO:0000313" key="10">
    <source>
        <dbReference type="Proteomes" id="UP000278327"/>
    </source>
</evidence>
<keyword evidence="4" id="KW-0479">Metal-binding</keyword>
<dbReference type="PROSITE" id="PS51918">
    <property type="entry name" value="RADICAL_SAM"/>
    <property type="match status" value="1"/>
</dbReference>
<dbReference type="CDD" id="cd01335">
    <property type="entry name" value="Radical_SAM"/>
    <property type="match status" value="1"/>
</dbReference>
<keyword evidence="2" id="KW-0004">4Fe-4S</keyword>
<evidence type="ECO:0000256" key="2">
    <source>
        <dbReference type="ARBA" id="ARBA00022485"/>
    </source>
</evidence>
<accession>A0A3N0ANJ2</accession>
<dbReference type="SFLD" id="SFLDS00029">
    <property type="entry name" value="Radical_SAM"/>
    <property type="match status" value="1"/>
</dbReference>
<evidence type="ECO:0000256" key="6">
    <source>
        <dbReference type="ARBA" id="ARBA00023004"/>
    </source>
</evidence>
<evidence type="ECO:0000256" key="4">
    <source>
        <dbReference type="ARBA" id="ARBA00022723"/>
    </source>
</evidence>
<protein>
    <recommendedName>
        <fullName evidence="8">Radical SAM core domain-containing protein</fullName>
    </recommendedName>
</protein>
<reference evidence="9 10" key="1">
    <citation type="journal article" date="2019" name="Microbiol. Resour. Announc.">
        <title>Draft Genome Sequences of Type Strains of Gordonibacter faecihominis, Paraeggerthella hongkongensis, Parvibacter caecicola,Slackia equolifaciens, Slackia faecicanis, and Slackia isoflavoniconvertens.</title>
        <authorList>
            <person name="Danylec N."/>
            <person name="Stoll D.A."/>
            <person name="Dotsch A."/>
            <person name="Huch M."/>
        </authorList>
    </citation>
    <scope>NUCLEOTIDE SEQUENCE [LARGE SCALE GENOMIC DNA]</scope>
    <source>
        <strain evidence="9 10">DSM 18785</strain>
    </source>
</reference>